<dbReference type="EMBL" id="JACHVT010000006">
    <property type="protein sequence ID" value="MBB2987652.1"/>
    <property type="molecule type" value="Genomic_DNA"/>
</dbReference>
<feature type="transmembrane region" description="Helical" evidence="6">
    <location>
        <begin position="26"/>
        <end position="44"/>
    </location>
</feature>
<accession>A0A839Q3D9</accession>
<feature type="transmembrane region" description="Helical" evidence="6">
    <location>
        <begin position="97"/>
        <end position="119"/>
    </location>
</feature>
<name>A0A839Q3D9_9MICO</name>
<dbReference type="AlphaFoldDB" id="A0A839Q3D9"/>
<evidence type="ECO:0000256" key="1">
    <source>
        <dbReference type="ARBA" id="ARBA00004651"/>
    </source>
</evidence>
<evidence type="ECO:0000313" key="7">
    <source>
        <dbReference type="EMBL" id="MBB2987652.1"/>
    </source>
</evidence>
<feature type="transmembrane region" description="Helical" evidence="6">
    <location>
        <begin position="704"/>
        <end position="725"/>
    </location>
</feature>
<feature type="transmembrane region" description="Helical" evidence="6">
    <location>
        <begin position="509"/>
        <end position="528"/>
    </location>
</feature>
<dbReference type="Proteomes" id="UP000590811">
    <property type="component" value="Unassembled WGS sequence"/>
</dbReference>
<keyword evidence="2" id="KW-1003">Cell membrane</keyword>
<dbReference type="InterPro" id="IPR022791">
    <property type="entry name" value="L-PG_synthase/AglD"/>
</dbReference>
<dbReference type="Pfam" id="PF03706">
    <property type="entry name" value="LPG_synthase_TM"/>
    <property type="match status" value="1"/>
</dbReference>
<feature type="transmembrane region" description="Helical" evidence="6">
    <location>
        <begin position="761"/>
        <end position="783"/>
    </location>
</feature>
<feature type="transmembrane region" description="Helical" evidence="6">
    <location>
        <begin position="540"/>
        <end position="567"/>
    </location>
</feature>
<protein>
    <submittedName>
        <fullName evidence="7">Uncharacterized membrane protein YbhN (UPF0104 family)</fullName>
    </submittedName>
</protein>
<feature type="transmembrane region" description="Helical" evidence="6">
    <location>
        <begin position="64"/>
        <end position="90"/>
    </location>
</feature>
<keyword evidence="4 6" id="KW-1133">Transmembrane helix</keyword>
<proteinExistence type="predicted"/>
<dbReference type="PANTHER" id="PTHR39087">
    <property type="entry name" value="UPF0104 MEMBRANE PROTEIN MJ1595"/>
    <property type="match status" value="1"/>
</dbReference>
<organism evidence="7 8">
    <name type="scientific">Terracoccus luteus</name>
    <dbReference type="NCBI Taxonomy" id="53356"/>
    <lineage>
        <taxon>Bacteria</taxon>
        <taxon>Bacillati</taxon>
        <taxon>Actinomycetota</taxon>
        <taxon>Actinomycetes</taxon>
        <taxon>Micrococcales</taxon>
        <taxon>Intrasporangiaceae</taxon>
        <taxon>Terracoccus</taxon>
    </lineage>
</organism>
<keyword evidence="3 6" id="KW-0812">Transmembrane</keyword>
<evidence type="ECO:0000256" key="6">
    <source>
        <dbReference type="SAM" id="Phobius"/>
    </source>
</evidence>
<feature type="transmembrane region" description="Helical" evidence="6">
    <location>
        <begin position="164"/>
        <end position="182"/>
    </location>
</feature>
<feature type="transmembrane region" description="Helical" evidence="6">
    <location>
        <begin position="579"/>
        <end position="597"/>
    </location>
</feature>
<comment type="subcellular location">
    <subcellularLocation>
        <location evidence="1">Cell membrane</location>
        <topology evidence="1">Multi-pass membrane protein</topology>
    </subcellularLocation>
</comment>
<evidence type="ECO:0000256" key="4">
    <source>
        <dbReference type="ARBA" id="ARBA00022989"/>
    </source>
</evidence>
<sequence>MSGHGVEVVEPPIPARVRRPADAVRLLAVALLMLLGLLVAEFGVDTRGAVEQDLVQATSGLPAVLLTLLGWVSGFGIVLLPFGVGADLLLRRRPLQLVQALAAAVLAGILVIVVSQLVLDGHPDLLRTVLTRPTETGGRTDPLDVVIVSLVALLTVADIVGRKWVSPIATAVVVATVVTAMLSQTVTLAALLTSLLLGWLIGLAFRLGFGAVSTRPPGDQVAQALVDTGIPLTRLELVDANVDGDRRYLGATTADDQPHPGEHVPAGPVDVRVIDRDTFGLASGRRLLRVLRLRNGFTRAPSLTLRSELEHRTLMGLLLDQAGIPAPRPVGSCEVGPFAAAIAFVEPVGTRIDRLREEQGGLTDEQLRAVWTMAAELQRRHIAHRSLGPDAVLLTPDGRAGLRRNGAGDLAADDVTLRIDLAQLLTTVALQVGAERSVASAVAVLGEDAVVRALPLLQKIALTPSTRELLGDDDHKPLLGALRERLASLRPETEQPETVELRRVTLRTIVTLVGGGVAGYFVLTQLAQVNLGDVVSSANWAWALGCVAFAFATFAGASVALSGAASVPLRFHRTLMTQLAVAFSGLVAPAAIGNIALNTRYLQRSGLKPAVAAASVGLAQAAQFCSYFVLLVIGSVLAGTGLQLSFSPSPKLVAVIPVVVIIVLGLLAVPKVRAFVSKRVLPQIRQAVPQVLAVFQTPRRTVKLLGGALLLDASFVGALVCATRAFGQEPSVAAVAVVYFAGAIIGSAVPTPGGLGGIEAALSYGLTTIGVPIAIAVPAVLLYRLATYWLPIPFGWWSLNRLQKVKAL</sequence>
<evidence type="ECO:0000256" key="2">
    <source>
        <dbReference type="ARBA" id="ARBA00022475"/>
    </source>
</evidence>
<evidence type="ECO:0000256" key="3">
    <source>
        <dbReference type="ARBA" id="ARBA00022692"/>
    </source>
</evidence>
<reference evidence="7 8" key="1">
    <citation type="submission" date="2020-08" db="EMBL/GenBank/DDBJ databases">
        <title>Genomic Encyclopedia of Type Strains, Phase IV (KMG-V): Genome sequencing to study the core and pangenomes of soil and plant-associated prokaryotes.</title>
        <authorList>
            <person name="Whitman W."/>
        </authorList>
    </citation>
    <scope>NUCLEOTIDE SEQUENCE [LARGE SCALE GENOMIC DNA]</scope>
    <source>
        <strain evidence="7 8">B3ACCR2</strain>
    </source>
</reference>
<gene>
    <name evidence="7" type="ORF">FHW14_002838</name>
</gene>
<dbReference type="PANTHER" id="PTHR39087:SF2">
    <property type="entry name" value="UPF0104 MEMBRANE PROTEIN MJ1595"/>
    <property type="match status" value="1"/>
</dbReference>
<evidence type="ECO:0000313" key="8">
    <source>
        <dbReference type="Proteomes" id="UP000590811"/>
    </source>
</evidence>
<feature type="transmembrane region" description="Helical" evidence="6">
    <location>
        <begin position="188"/>
        <end position="209"/>
    </location>
</feature>
<feature type="transmembrane region" description="Helical" evidence="6">
    <location>
        <begin position="617"/>
        <end position="640"/>
    </location>
</feature>
<feature type="transmembrane region" description="Helical" evidence="6">
    <location>
        <begin position="732"/>
        <end position="749"/>
    </location>
</feature>
<evidence type="ECO:0000256" key="5">
    <source>
        <dbReference type="ARBA" id="ARBA00023136"/>
    </source>
</evidence>
<dbReference type="GO" id="GO:0005886">
    <property type="term" value="C:plasma membrane"/>
    <property type="evidence" value="ECO:0007669"/>
    <property type="project" value="UniProtKB-SubCell"/>
</dbReference>
<feature type="transmembrane region" description="Helical" evidence="6">
    <location>
        <begin position="652"/>
        <end position="669"/>
    </location>
</feature>
<keyword evidence="5 6" id="KW-0472">Membrane</keyword>
<comment type="caution">
    <text evidence="7">The sequence shown here is derived from an EMBL/GenBank/DDBJ whole genome shotgun (WGS) entry which is preliminary data.</text>
</comment>